<dbReference type="InterPro" id="IPR011761">
    <property type="entry name" value="ATP-grasp"/>
</dbReference>
<keyword evidence="4" id="KW-1185">Reference proteome</keyword>
<dbReference type="PROSITE" id="PS50975">
    <property type="entry name" value="ATP_GRASP"/>
    <property type="match status" value="1"/>
</dbReference>
<accession>A0ABS7EXY5</accession>
<evidence type="ECO:0000259" key="2">
    <source>
        <dbReference type="PROSITE" id="PS50975"/>
    </source>
</evidence>
<dbReference type="PANTHER" id="PTHR21621">
    <property type="entry name" value="RIBOSOMAL PROTEIN S6 MODIFICATION PROTEIN"/>
    <property type="match status" value="1"/>
</dbReference>
<dbReference type="SUPFAM" id="SSF56059">
    <property type="entry name" value="Glutathione synthetase ATP-binding domain-like"/>
    <property type="match status" value="1"/>
</dbReference>
<dbReference type="PANTHER" id="PTHR21621:SF0">
    <property type="entry name" value="BETA-CITRYLGLUTAMATE SYNTHASE B-RELATED"/>
    <property type="match status" value="1"/>
</dbReference>
<gene>
    <name evidence="3" type="ORF">K1F36_18635</name>
</gene>
<sequence length="322" mass="37144">MTKVLVITNKSDITSDFIIRSLKKENIDFYRFNTEELTKSLELTIDLSSKKYSIFDSNQELNIDLTSFSSVYYRRPELPLISNEGLTNGELKFIQNEIIFSLEGVYKILKNAYWISPLYSIREAENKIYQLQLAESLGFKIPESIISNSAKNIRSFYSKNNEECIIKPVKSGLIDDEKESKVVFTNKLKILPTSDNKIKVSPNFLQTEIKKKGDIRVIVVGNKIFSTLIDSQSNDSTKTDWRKGEKPLNHQKINLPKQVENKCISLLRKLNLRYGAIDFILDKSGNYIFLEINPNGQWAWIENQTGYPISKEIVTLLKNENF</sequence>
<dbReference type="Gene3D" id="3.30.470.20">
    <property type="entry name" value="ATP-grasp fold, B domain"/>
    <property type="match status" value="1"/>
</dbReference>
<comment type="caution">
    <text evidence="3">The sequence shown here is derived from an EMBL/GenBank/DDBJ whole genome shotgun (WGS) entry which is preliminary data.</text>
</comment>
<dbReference type="InterPro" id="IPR013651">
    <property type="entry name" value="ATP-grasp_RimK-type"/>
</dbReference>
<evidence type="ECO:0000313" key="3">
    <source>
        <dbReference type="EMBL" id="MBW8201844.1"/>
    </source>
</evidence>
<dbReference type="Pfam" id="PF08443">
    <property type="entry name" value="RimK"/>
    <property type="match status" value="1"/>
</dbReference>
<reference evidence="3 4" key="1">
    <citation type="submission" date="2021-08" db="EMBL/GenBank/DDBJ databases">
        <title>Muricauda profundi sp. nov., a marine bacterium isolated from deep seawater of the Mariana Trench.</title>
        <authorList>
            <person name="Wei Y."/>
        </authorList>
    </citation>
    <scope>NUCLEOTIDE SEQUENCE [LARGE SCALE GENOMIC DNA]</scope>
    <source>
        <strain evidence="3 4">W52</strain>
    </source>
</reference>
<name>A0ABS7EXY5_9FLAO</name>
<dbReference type="InterPro" id="IPR048936">
    <property type="entry name" value="MvdD-like_ATPgrasp"/>
</dbReference>
<protein>
    <recommendedName>
        <fullName evidence="2">ATP-grasp domain-containing protein</fullName>
    </recommendedName>
</protein>
<dbReference type="Proteomes" id="UP001196136">
    <property type="component" value="Unassembled WGS sequence"/>
</dbReference>
<evidence type="ECO:0000256" key="1">
    <source>
        <dbReference type="PROSITE-ProRule" id="PRU00409"/>
    </source>
</evidence>
<dbReference type="RefSeq" id="WP_220115133.1">
    <property type="nucleotide sequence ID" value="NZ_JAHZSV010000050.1"/>
</dbReference>
<feature type="domain" description="ATP-grasp" evidence="2">
    <location>
        <begin position="131"/>
        <end position="318"/>
    </location>
</feature>
<keyword evidence="1" id="KW-0547">Nucleotide-binding</keyword>
<dbReference type="EMBL" id="JAHZSV010000050">
    <property type="protein sequence ID" value="MBW8201844.1"/>
    <property type="molecule type" value="Genomic_DNA"/>
</dbReference>
<dbReference type="Pfam" id="PF21068">
    <property type="entry name" value="ATPgraspMvdD"/>
    <property type="match status" value="1"/>
</dbReference>
<evidence type="ECO:0000313" key="4">
    <source>
        <dbReference type="Proteomes" id="UP001196136"/>
    </source>
</evidence>
<keyword evidence="1" id="KW-0067">ATP-binding</keyword>
<organism evidence="3 4">
    <name type="scientific">Flagellimonas abyssi</name>
    <dbReference type="NCBI Taxonomy" id="2864871"/>
    <lineage>
        <taxon>Bacteria</taxon>
        <taxon>Pseudomonadati</taxon>
        <taxon>Bacteroidota</taxon>
        <taxon>Flavobacteriia</taxon>
        <taxon>Flavobacteriales</taxon>
        <taxon>Flavobacteriaceae</taxon>
        <taxon>Flagellimonas</taxon>
    </lineage>
</organism>
<proteinExistence type="predicted"/>